<keyword evidence="5 8" id="KW-0378">Hydrolase</keyword>
<dbReference type="AlphaFoldDB" id="A0AA42AYV0"/>
<dbReference type="InterPro" id="IPR023214">
    <property type="entry name" value="HAD_sf"/>
</dbReference>
<comment type="function">
    <text evidence="8">Catalyzes the final step of sucrose synthesis.</text>
</comment>
<comment type="cofactor">
    <cofactor evidence="1 8">
        <name>Mg(2+)</name>
        <dbReference type="ChEBI" id="CHEBI:18420"/>
    </cofactor>
</comment>
<dbReference type="InterPro" id="IPR036412">
    <property type="entry name" value="HAD-like_sf"/>
</dbReference>
<evidence type="ECO:0000256" key="7">
    <source>
        <dbReference type="ARBA" id="ARBA00048036"/>
    </source>
</evidence>
<accession>A0AA42AYV0</accession>
<keyword evidence="6 8" id="KW-0460">Magnesium</keyword>
<dbReference type="InterPro" id="IPR012847">
    <property type="entry name" value="Sucrose_phosphatase_pln/cyn"/>
</dbReference>
<dbReference type="NCBIfam" id="TIGR01484">
    <property type="entry name" value="HAD-SF-IIB"/>
    <property type="match status" value="1"/>
</dbReference>
<comment type="pathway">
    <text evidence="2 8">Glycan biosynthesis; sucrose biosynthesis; sucrose from D-fructose 6-phosphate and UDP-alpha-D-glucose: step 2/2.</text>
</comment>
<evidence type="ECO:0000256" key="5">
    <source>
        <dbReference type="ARBA" id="ARBA00022801"/>
    </source>
</evidence>
<dbReference type="GO" id="GO:0000287">
    <property type="term" value="F:magnesium ion binding"/>
    <property type="evidence" value="ECO:0007669"/>
    <property type="project" value="UniProtKB-UniRule"/>
</dbReference>
<evidence type="ECO:0000313" key="12">
    <source>
        <dbReference type="Proteomes" id="UP001177140"/>
    </source>
</evidence>
<evidence type="ECO:0000259" key="9">
    <source>
        <dbReference type="Pfam" id="PF05116"/>
    </source>
</evidence>
<evidence type="ECO:0000256" key="2">
    <source>
        <dbReference type="ARBA" id="ARBA00005070"/>
    </source>
</evidence>
<dbReference type="Proteomes" id="UP001177140">
    <property type="component" value="Unassembled WGS sequence"/>
</dbReference>
<protein>
    <recommendedName>
        <fullName evidence="8">Sucrose-phosphatase</fullName>
        <ecNumber evidence="8">3.1.3.24</ecNumber>
    </recommendedName>
</protein>
<dbReference type="PANTHER" id="PTHR46521">
    <property type="entry name" value="SUCROSE-PHOSPHATASE 2-RELATED"/>
    <property type="match status" value="1"/>
</dbReference>
<evidence type="ECO:0000256" key="1">
    <source>
        <dbReference type="ARBA" id="ARBA00001946"/>
    </source>
</evidence>
<dbReference type="SUPFAM" id="SSF54427">
    <property type="entry name" value="NTF2-like"/>
    <property type="match status" value="1"/>
</dbReference>
<dbReference type="NCBIfam" id="TIGR01482">
    <property type="entry name" value="SPP-subfamily"/>
    <property type="match status" value="1"/>
</dbReference>
<dbReference type="EMBL" id="JAJJMA010268457">
    <property type="protein sequence ID" value="MCL7045313.1"/>
    <property type="molecule type" value="Genomic_DNA"/>
</dbReference>
<feature type="domain" description="Sucrose-phosphatase C-terminal" evidence="10">
    <location>
        <begin position="255"/>
        <end position="368"/>
    </location>
</feature>
<dbReference type="InterPro" id="IPR006379">
    <property type="entry name" value="HAD-SF_hydro_IIB"/>
</dbReference>
<proteinExistence type="inferred from homology"/>
<dbReference type="GO" id="GO:0005986">
    <property type="term" value="P:sucrose biosynthetic process"/>
    <property type="evidence" value="ECO:0007669"/>
    <property type="project" value="UniProtKB-UniRule"/>
</dbReference>
<evidence type="ECO:0000256" key="3">
    <source>
        <dbReference type="ARBA" id="ARBA00007211"/>
    </source>
</evidence>
<evidence type="ECO:0000256" key="8">
    <source>
        <dbReference type="RuleBase" id="RU368007"/>
    </source>
</evidence>
<evidence type="ECO:0000256" key="6">
    <source>
        <dbReference type="ARBA" id="ARBA00022842"/>
    </source>
</evidence>
<feature type="domain" description="Sucrose phosphatase-like" evidence="9">
    <location>
        <begin position="6"/>
        <end position="231"/>
    </location>
</feature>
<dbReference type="InterPro" id="IPR051518">
    <property type="entry name" value="Sucrose_Phosphatase"/>
</dbReference>
<dbReference type="NCBIfam" id="TIGR01485">
    <property type="entry name" value="SPP_plant-cyano"/>
    <property type="match status" value="1"/>
</dbReference>
<dbReference type="InterPro" id="IPR013679">
    <property type="entry name" value="SPP_C"/>
</dbReference>
<organism evidence="11 12">
    <name type="scientific">Papaver nudicaule</name>
    <name type="common">Iceland poppy</name>
    <dbReference type="NCBI Taxonomy" id="74823"/>
    <lineage>
        <taxon>Eukaryota</taxon>
        <taxon>Viridiplantae</taxon>
        <taxon>Streptophyta</taxon>
        <taxon>Embryophyta</taxon>
        <taxon>Tracheophyta</taxon>
        <taxon>Spermatophyta</taxon>
        <taxon>Magnoliopsida</taxon>
        <taxon>Ranunculales</taxon>
        <taxon>Papaveraceae</taxon>
        <taxon>Papaveroideae</taxon>
        <taxon>Papaver</taxon>
    </lineage>
</organism>
<dbReference type="EC" id="3.1.3.24" evidence="8"/>
<dbReference type="Pfam" id="PF05116">
    <property type="entry name" value="S6PP"/>
    <property type="match status" value="1"/>
</dbReference>
<dbReference type="Pfam" id="PF08472">
    <property type="entry name" value="S6PP_C"/>
    <property type="match status" value="1"/>
</dbReference>
<dbReference type="InterPro" id="IPR032710">
    <property type="entry name" value="NTF2-like_dom_sf"/>
</dbReference>
<dbReference type="Gene3D" id="3.90.1070.10">
    <property type="match status" value="1"/>
</dbReference>
<dbReference type="Gene3D" id="3.40.50.1000">
    <property type="entry name" value="HAD superfamily/HAD-like"/>
    <property type="match status" value="1"/>
</dbReference>
<gene>
    <name evidence="11" type="ORF">MKW94_005513</name>
</gene>
<comment type="caution">
    <text evidence="11">The sequence shown here is derived from an EMBL/GenBank/DDBJ whole genome shotgun (WGS) entry which is preliminary data.</text>
</comment>
<comment type="similarity">
    <text evidence="3 8">Belongs to the sucrose phosphatase family.</text>
</comment>
<sequence length="385" mass="43732">MVDHDDKENISLLRFNALWEANYRHDSLLVFSTERSPTLYKELRKEKPMLNPDITIMSVGTEITYGDAMVPDNGWEQFLNQKWDRNVIREEASKLSELKLQAGAATTQVSFDVVKAISQKVMEALSERLAKLGLDVKIIYSGGIDLPQVNILPQGAGKGLALAYLPTKTLACGDSDNDAELFSIPEVFGCMVSNAHKELLQWHAENAKNNPNIHHPTERCAAGIIQTIGQFELGPNVSLRDIKDISKCSLENTHPGFEIVKFYLFYKRWRRAEIVYCEQDIQNLQDILVRTLHDCVSELTTCYGDKKGKQFRVYVDRVSSAQVCPNSWLVKFYKCEISEKTKCSSTTATKAEQPACSEYEDLWYHIKKMRGGRSQLKLAILSYEF</sequence>
<dbReference type="PANTHER" id="PTHR46521:SF4">
    <property type="entry name" value="SUCROSE-PHOSPHATASE 2-RELATED"/>
    <property type="match status" value="1"/>
</dbReference>
<evidence type="ECO:0000313" key="11">
    <source>
        <dbReference type="EMBL" id="MCL7045313.1"/>
    </source>
</evidence>
<comment type="subunit">
    <text evidence="4 8">Homodimer.</text>
</comment>
<dbReference type="GO" id="GO:0050307">
    <property type="term" value="F:sucrose-phosphate phosphatase activity"/>
    <property type="evidence" value="ECO:0007669"/>
    <property type="project" value="UniProtKB-UniRule"/>
</dbReference>
<dbReference type="SUPFAM" id="SSF56784">
    <property type="entry name" value="HAD-like"/>
    <property type="match status" value="1"/>
</dbReference>
<dbReference type="InterPro" id="IPR006380">
    <property type="entry name" value="SPP-like_dom"/>
</dbReference>
<keyword evidence="12" id="KW-1185">Reference proteome</keyword>
<evidence type="ECO:0000259" key="10">
    <source>
        <dbReference type="Pfam" id="PF08472"/>
    </source>
</evidence>
<name>A0AA42AYV0_PAPNU</name>
<evidence type="ECO:0000256" key="4">
    <source>
        <dbReference type="ARBA" id="ARBA00011738"/>
    </source>
</evidence>
<comment type="catalytic activity">
    <reaction evidence="7 8">
        <text>sucrose 6(F)-phosphate + H2O = sucrose + phosphate</text>
        <dbReference type="Rhea" id="RHEA:19289"/>
        <dbReference type="ChEBI" id="CHEBI:15377"/>
        <dbReference type="ChEBI" id="CHEBI:17992"/>
        <dbReference type="ChEBI" id="CHEBI:43474"/>
        <dbReference type="ChEBI" id="CHEBI:57723"/>
        <dbReference type="EC" id="3.1.3.24"/>
    </reaction>
</comment>
<reference evidence="11" key="1">
    <citation type="submission" date="2022-03" db="EMBL/GenBank/DDBJ databases">
        <title>A functionally conserved STORR gene fusion in Papaver species that diverged 16.8 million years ago.</title>
        <authorList>
            <person name="Catania T."/>
        </authorList>
    </citation>
    <scope>NUCLEOTIDE SEQUENCE</scope>
    <source>
        <strain evidence="11">S-191538</strain>
    </source>
</reference>